<feature type="binding site" evidence="5">
    <location>
        <begin position="47"/>
        <end position="49"/>
    </location>
    <ligand>
        <name>3-dehydroquinate</name>
        <dbReference type="ChEBI" id="CHEBI:32364"/>
    </ligand>
</feature>
<keyword evidence="5" id="KW-0028">Amino-acid biosynthesis</keyword>
<feature type="active site" description="Proton donor/acceptor" evidence="5">
    <location>
        <position position="144"/>
    </location>
</feature>
<dbReference type="PROSITE" id="PS01028">
    <property type="entry name" value="DEHYDROQUINASE_I"/>
    <property type="match status" value="1"/>
</dbReference>
<comment type="subunit">
    <text evidence="5">Homodimer.</text>
</comment>
<keyword evidence="2 5" id="KW-0057">Aromatic amino acid biosynthesis</keyword>
<dbReference type="STRING" id="930146.SAMN05192533_111152"/>
<evidence type="ECO:0000256" key="5">
    <source>
        <dbReference type="HAMAP-Rule" id="MF_00214"/>
    </source>
</evidence>
<evidence type="ECO:0000256" key="4">
    <source>
        <dbReference type="ARBA" id="ARBA00023270"/>
    </source>
</evidence>
<dbReference type="EMBL" id="FOBW01000011">
    <property type="protein sequence ID" value="SEN34089.1"/>
    <property type="molecule type" value="Genomic_DNA"/>
</dbReference>
<feature type="binding site" evidence="5">
    <location>
        <position position="83"/>
    </location>
    <ligand>
        <name>3-dehydroquinate</name>
        <dbReference type="ChEBI" id="CHEBI:32364"/>
    </ligand>
</feature>
<dbReference type="OrthoDB" id="9813659at2"/>
<evidence type="ECO:0000313" key="7">
    <source>
        <dbReference type="Proteomes" id="UP000198553"/>
    </source>
</evidence>
<dbReference type="UniPathway" id="UPA00053">
    <property type="reaction ID" value="UER00086"/>
</dbReference>
<dbReference type="EC" id="4.2.1.10" evidence="5"/>
<dbReference type="GO" id="GO:0009073">
    <property type="term" value="P:aromatic amino acid family biosynthetic process"/>
    <property type="evidence" value="ECO:0007669"/>
    <property type="project" value="UniProtKB-KW"/>
</dbReference>
<gene>
    <name evidence="5" type="primary">aroD</name>
    <name evidence="6" type="ORF">SAMN05192533_111152</name>
</gene>
<dbReference type="InterPro" id="IPR050146">
    <property type="entry name" value="Type-I_3-dehydroquinase"/>
</dbReference>
<dbReference type="FunFam" id="3.20.20.70:FF:000047">
    <property type="entry name" value="3-dehydroquinate dehydratase"/>
    <property type="match status" value="1"/>
</dbReference>
<dbReference type="GO" id="GO:0003855">
    <property type="term" value="F:3-dehydroquinate dehydratase activity"/>
    <property type="evidence" value="ECO:0007669"/>
    <property type="project" value="UniProtKB-UniRule"/>
</dbReference>
<feature type="binding site" evidence="5">
    <location>
        <position position="237"/>
    </location>
    <ligand>
        <name>3-dehydroquinate</name>
        <dbReference type="ChEBI" id="CHEBI:32364"/>
    </ligand>
</feature>
<comment type="pathway">
    <text evidence="5">Metabolic intermediate biosynthesis; chorismate biosynthesis; chorismate from D-erythrose 4-phosphate and phosphoenolpyruvate: step 3/7.</text>
</comment>
<name>A0A1H8FQZ4_9BACI</name>
<dbReference type="InterPro" id="IPR013785">
    <property type="entry name" value="Aldolase_TIM"/>
</dbReference>
<dbReference type="HAMAP" id="MF_00214">
    <property type="entry name" value="AroD"/>
    <property type="match status" value="1"/>
</dbReference>
<feature type="binding site" evidence="5">
    <location>
        <position position="233"/>
    </location>
    <ligand>
        <name>3-dehydroquinate</name>
        <dbReference type="ChEBI" id="CHEBI:32364"/>
    </ligand>
</feature>
<reference evidence="7" key="1">
    <citation type="submission" date="2016-10" db="EMBL/GenBank/DDBJ databases">
        <authorList>
            <person name="Varghese N."/>
            <person name="Submissions S."/>
        </authorList>
    </citation>
    <scope>NUCLEOTIDE SEQUENCE [LARGE SCALE GENOMIC DNA]</scope>
    <source>
        <strain evidence="7">B48,IBRC-M 10115,DSM 25386,CECT 8001</strain>
    </source>
</reference>
<evidence type="ECO:0000256" key="2">
    <source>
        <dbReference type="ARBA" id="ARBA00023141"/>
    </source>
</evidence>
<dbReference type="GO" id="GO:0008652">
    <property type="term" value="P:amino acid biosynthetic process"/>
    <property type="evidence" value="ECO:0007669"/>
    <property type="project" value="UniProtKB-KW"/>
</dbReference>
<dbReference type="SUPFAM" id="SSF51569">
    <property type="entry name" value="Aldolase"/>
    <property type="match status" value="1"/>
</dbReference>
<comment type="catalytic activity">
    <reaction evidence="1 5">
        <text>3-dehydroquinate = 3-dehydroshikimate + H2O</text>
        <dbReference type="Rhea" id="RHEA:21096"/>
        <dbReference type="ChEBI" id="CHEBI:15377"/>
        <dbReference type="ChEBI" id="CHEBI:16630"/>
        <dbReference type="ChEBI" id="CHEBI:32364"/>
        <dbReference type="EC" id="4.2.1.10"/>
    </reaction>
</comment>
<comment type="function">
    <text evidence="5">Involved in the third step of the chorismate pathway, which leads to the biosynthesis of aromatic amino acids. Catalyzes the cis-dehydration of 3-dehydroquinate (DHQ) and introduces the first double bond of the aromatic ring to yield 3-dehydroshikimate.</text>
</comment>
<protein>
    <recommendedName>
        <fullName evidence="5">3-dehydroquinate dehydratase</fullName>
        <shortName evidence="5">3-dehydroquinase</shortName>
        <ecNumber evidence="5">4.2.1.10</ecNumber>
    </recommendedName>
    <alternativeName>
        <fullName evidence="5">Type I DHQase</fullName>
    </alternativeName>
    <alternativeName>
        <fullName evidence="5">Type I dehydroquinase</fullName>
        <shortName evidence="5">DHQ1</shortName>
    </alternativeName>
</protein>
<dbReference type="GO" id="GO:0009423">
    <property type="term" value="P:chorismate biosynthetic process"/>
    <property type="evidence" value="ECO:0007669"/>
    <property type="project" value="UniProtKB-UniRule"/>
</dbReference>
<evidence type="ECO:0000256" key="3">
    <source>
        <dbReference type="ARBA" id="ARBA00023239"/>
    </source>
</evidence>
<dbReference type="CDD" id="cd00502">
    <property type="entry name" value="DHQase_I"/>
    <property type="match status" value="1"/>
</dbReference>
<evidence type="ECO:0000313" key="6">
    <source>
        <dbReference type="EMBL" id="SEN34089.1"/>
    </source>
</evidence>
<feature type="binding site" evidence="5">
    <location>
        <position position="22"/>
    </location>
    <ligand>
        <name>3-dehydroquinate</name>
        <dbReference type="ChEBI" id="CHEBI:32364"/>
    </ligand>
</feature>
<keyword evidence="3 5" id="KW-0456">Lyase</keyword>
<feature type="binding site" evidence="5">
    <location>
        <position position="214"/>
    </location>
    <ligand>
        <name>3-dehydroquinate</name>
        <dbReference type="ChEBI" id="CHEBI:32364"/>
    </ligand>
</feature>
<dbReference type="PANTHER" id="PTHR43699">
    <property type="entry name" value="3-DEHYDROQUINATE DEHYDRATASE"/>
    <property type="match status" value="1"/>
</dbReference>
<dbReference type="PANTHER" id="PTHR43699:SF1">
    <property type="entry name" value="3-DEHYDROQUINATE DEHYDRATASE"/>
    <property type="match status" value="1"/>
</dbReference>
<sequence>MKKTLQVKNLTIGEGAPKICVSMTGKTLAELSEEATFLRKQELDIIEWRVDFFENVESIEKVHSALIEIRSFLPEIPLVFTFRTAKEGGEKELTKEAYFALNKQIIESGLVDFVDIELFNEESDIKRLIKLAHSHQTFVILSNHDFVKTPTIEEMVSRLRKAQALGGDLPKIAVMPKNSADVLSLLEATLTMTEKYADRPIITISMSGKGLISRLAGEIFGSAITFGAVKKASAPGQVPVKELKDVLSLLHKNL</sequence>
<keyword evidence="7" id="KW-1185">Reference proteome</keyword>
<dbReference type="GO" id="GO:0046279">
    <property type="term" value="P:3,4-dihydroxybenzoate biosynthetic process"/>
    <property type="evidence" value="ECO:0007669"/>
    <property type="project" value="UniProtKB-ARBA"/>
</dbReference>
<dbReference type="NCBIfam" id="TIGR01093">
    <property type="entry name" value="aroD"/>
    <property type="match status" value="1"/>
</dbReference>
<dbReference type="RefSeq" id="WP_090747865.1">
    <property type="nucleotide sequence ID" value="NZ_FOBW01000011.1"/>
</dbReference>
<dbReference type="Gene3D" id="3.20.20.70">
    <property type="entry name" value="Aldolase class I"/>
    <property type="match status" value="1"/>
</dbReference>
<proteinExistence type="inferred from homology"/>
<keyword evidence="4 5" id="KW-0704">Schiff base</keyword>
<accession>A0A1H8FQZ4</accession>
<dbReference type="InterPro" id="IPR018508">
    <property type="entry name" value="3-dehydroquinate_DH_AS"/>
</dbReference>
<dbReference type="Pfam" id="PF01487">
    <property type="entry name" value="DHquinase_I"/>
    <property type="match status" value="1"/>
</dbReference>
<feature type="active site" description="Schiff-base intermediate with substrate" evidence="5">
    <location>
        <position position="171"/>
    </location>
</feature>
<evidence type="ECO:0000256" key="1">
    <source>
        <dbReference type="ARBA" id="ARBA00001864"/>
    </source>
</evidence>
<dbReference type="InterPro" id="IPR001381">
    <property type="entry name" value="DHquinase_I"/>
</dbReference>
<comment type="similarity">
    <text evidence="5">Belongs to the type-I 3-dehydroquinase family.</text>
</comment>
<organism evidence="6 7">
    <name type="scientific">Mesobacillus persicus</name>
    <dbReference type="NCBI Taxonomy" id="930146"/>
    <lineage>
        <taxon>Bacteria</taxon>
        <taxon>Bacillati</taxon>
        <taxon>Bacillota</taxon>
        <taxon>Bacilli</taxon>
        <taxon>Bacillales</taxon>
        <taxon>Bacillaceae</taxon>
        <taxon>Mesobacillus</taxon>
    </lineage>
</organism>
<dbReference type="Proteomes" id="UP000198553">
    <property type="component" value="Unassembled WGS sequence"/>
</dbReference>
<dbReference type="AlphaFoldDB" id="A0A1H8FQZ4"/>